<reference evidence="3 4" key="1">
    <citation type="journal article" date="2016" name="Nat. Commun.">
        <title>Thousands of microbial genomes shed light on interconnected biogeochemical processes in an aquifer system.</title>
        <authorList>
            <person name="Anantharaman K."/>
            <person name="Brown C.T."/>
            <person name="Hug L.A."/>
            <person name="Sharon I."/>
            <person name="Castelle C.J."/>
            <person name="Probst A.J."/>
            <person name="Thomas B.C."/>
            <person name="Singh A."/>
            <person name="Wilkins M.J."/>
            <person name="Karaoz U."/>
            <person name="Brodie E.L."/>
            <person name="Williams K.H."/>
            <person name="Hubbard S.S."/>
            <person name="Banfield J.F."/>
        </authorList>
    </citation>
    <scope>NUCLEOTIDE SEQUENCE [LARGE SCALE GENOMIC DNA]</scope>
</reference>
<evidence type="ECO:0000313" key="4">
    <source>
        <dbReference type="Proteomes" id="UP000176952"/>
    </source>
</evidence>
<dbReference type="AlphaFoldDB" id="A0A1G2B5E6"/>
<feature type="transmembrane region" description="Helical" evidence="2">
    <location>
        <begin position="55"/>
        <end position="71"/>
    </location>
</feature>
<keyword evidence="2" id="KW-0472">Membrane</keyword>
<protein>
    <recommendedName>
        <fullName evidence="5">DUF5673 domain-containing protein</fullName>
    </recommendedName>
</protein>
<name>A0A1G2B5E6_9BACT</name>
<sequence length="189" mass="22214">MAKKRKNKAKKSQKSQAVEQAAEEQSGRAADPMLGNIHAEWYFDEFATYDRDRQWYTIAIGIAVILLVYAIWTASYLFAIIILIVAIILFLQHKRQPLAIRFRIADKGISFDEKPYTWYELDNFWLAYQPPVVKRLYFVAKAEWKPEISIPLENQNPLVIRRILLRFLKEDLEKETETPADAIARRLRI</sequence>
<keyword evidence="2" id="KW-0812">Transmembrane</keyword>
<evidence type="ECO:0000256" key="1">
    <source>
        <dbReference type="SAM" id="MobiDB-lite"/>
    </source>
</evidence>
<keyword evidence="2" id="KW-1133">Transmembrane helix</keyword>
<evidence type="ECO:0008006" key="5">
    <source>
        <dbReference type="Google" id="ProtNLM"/>
    </source>
</evidence>
<comment type="caution">
    <text evidence="3">The sequence shown here is derived from an EMBL/GenBank/DDBJ whole genome shotgun (WGS) entry which is preliminary data.</text>
</comment>
<feature type="region of interest" description="Disordered" evidence="1">
    <location>
        <begin position="1"/>
        <end position="27"/>
    </location>
</feature>
<dbReference type="EMBL" id="MHKD01000014">
    <property type="protein sequence ID" value="OGY84418.1"/>
    <property type="molecule type" value="Genomic_DNA"/>
</dbReference>
<proteinExistence type="predicted"/>
<feature type="compositionally biased region" description="Low complexity" evidence="1">
    <location>
        <begin position="14"/>
        <end position="24"/>
    </location>
</feature>
<feature type="compositionally biased region" description="Basic residues" evidence="1">
    <location>
        <begin position="1"/>
        <end position="13"/>
    </location>
</feature>
<accession>A0A1G2B5E6</accession>
<gene>
    <name evidence="3" type="ORF">A3F54_00575</name>
</gene>
<dbReference type="Proteomes" id="UP000176952">
    <property type="component" value="Unassembled WGS sequence"/>
</dbReference>
<evidence type="ECO:0000313" key="3">
    <source>
        <dbReference type="EMBL" id="OGY84418.1"/>
    </source>
</evidence>
<organism evidence="3 4">
    <name type="scientific">Candidatus Kerfeldbacteria bacterium RIFCSPHIGHO2_12_FULL_48_17</name>
    <dbReference type="NCBI Taxonomy" id="1798542"/>
    <lineage>
        <taxon>Bacteria</taxon>
        <taxon>Candidatus Kerfeldiibacteriota</taxon>
    </lineage>
</organism>
<evidence type="ECO:0000256" key="2">
    <source>
        <dbReference type="SAM" id="Phobius"/>
    </source>
</evidence>
<feature type="transmembrane region" description="Helical" evidence="2">
    <location>
        <begin position="77"/>
        <end position="93"/>
    </location>
</feature>